<dbReference type="SUPFAM" id="SSF161098">
    <property type="entry name" value="MetI-like"/>
    <property type="match status" value="1"/>
</dbReference>
<dbReference type="EMBL" id="JAHLFP010000013">
    <property type="protein sequence ID" value="MBU3805649.1"/>
    <property type="molecule type" value="Genomic_DNA"/>
</dbReference>
<name>A0A948T1K7_9FIRM</name>
<dbReference type="AlphaFoldDB" id="A0A948T1K7"/>
<dbReference type="Gene3D" id="1.10.3720.10">
    <property type="entry name" value="MetI-like"/>
    <property type="match status" value="1"/>
</dbReference>
<evidence type="ECO:0000313" key="6">
    <source>
        <dbReference type="EMBL" id="MBU3805649.1"/>
    </source>
</evidence>
<keyword evidence="3 5" id="KW-1133">Transmembrane helix</keyword>
<feature type="transmembrane region" description="Helical" evidence="5">
    <location>
        <begin position="55"/>
        <end position="76"/>
    </location>
</feature>
<proteinExistence type="predicted"/>
<reference evidence="6" key="1">
    <citation type="journal article" date="2021" name="PeerJ">
        <title>Extensive microbial diversity within the chicken gut microbiome revealed by metagenomics and culture.</title>
        <authorList>
            <person name="Gilroy R."/>
            <person name="Ravi A."/>
            <person name="Getino M."/>
            <person name="Pursley I."/>
            <person name="Horton D.L."/>
            <person name="Alikhan N.F."/>
            <person name="Baker D."/>
            <person name="Gharbi K."/>
            <person name="Hall N."/>
            <person name="Watson M."/>
            <person name="Adriaenssens E.M."/>
            <person name="Foster-Nyarko E."/>
            <person name="Jarju S."/>
            <person name="Secka A."/>
            <person name="Antonio M."/>
            <person name="Oren A."/>
            <person name="Chaudhuri R.R."/>
            <person name="La Ragione R."/>
            <person name="Hildebrand F."/>
            <person name="Pallen M.J."/>
        </authorList>
    </citation>
    <scope>NUCLEOTIDE SEQUENCE</scope>
    <source>
        <strain evidence="6">B5_2728</strain>
    </source>
</reference>
<protein>
    <recommendedName>
        <fullName evidence="8">Carbohydrate ABC transporter permease</fullName>
    </recommendedName>
</protein>
<dbReference type="GO" id="GO:0016020">
    <property type="term" value="C:membrane"/>
    <property type="evidence" value="ECO:0007669"/>
    <property type="project" value="UniProtKB-SubCell"/>
</dbReference>
<gene>
    <name evidence="6" type="ORF">H9882_01925</name>
</gene>
<evidence type="ECO:0000256" key="4">
    <source>
        <dbReference type="ARBA" id="ARBA00023136"/>
    </source>
</evidence>
<reference evidence="6" key="2">
    <citation type="submission" date="2021-04" db="EMBL/GenBank/DDBJ databases">
        <authorList>
            <person name="Gilroy R."/>
        </authorList>
    </citation>
    <scope>NUCLEOTIDE SEQUENCE</scope>
    <source>
        <strain evidence="6">B5_2728</strain>
    </source>
</reference>
<evidence type="ECO:0008006" key="8">
    <source>
        <dbReference type="Google" id="ProtNLM"/>
    </source>
</evidence>
<evidence type="ECO:0000313" key="7">
    <source>
        <dbReference type="Proteomes" id="UP000713596"/>
    </source>
</evidence>
<dbReference type="InterPro" id="IPR035906">
    <property type="entry name" value="MetI-like_sf"/>
</dbReference>
<comment type="caution">
    <text evidence="6">The sequence shown here is derived from an EMBL/GenBank/DDBJ whole genome shotgun (WGS) entry which is preliminary data.</text>
</comment>
<evidence type="ECO:0000256" key="5">
    <source>
        <dbReference type="SAM" id="Phobius"/>
    </source>
</evidence>
<evidence type="ECO:0000256" key="2">
    <source>
        <dbReference type="ARBA" id="ARBA00022692"/>
    </source>
</evidence>
<keyword evidence="4 5" id="KW-0472">Membrane</keyword>
<keyword evidence="2 5" id="KW-0812">Transmembrane</keyword>
<evidence type="ECO:0000256" key="3">
    <source>
        <dbReference type="ARBA" id="ARBA00022989"/>
    </source>
</evidence>
<feature type="transmembrane region" description="Helical" evidence="5">
    <location>
        <begin position="21"/>
        <end position="49"/>
    </location>
</feature>
<comment type="subcellular location">
    <subcellularLocation>
        <location evidence="1">Membrane</location>
        <topology evidence="1">Multi-pass membrane protein</topology>
    </subcellularLocation>
</comment>
<accession>A0A948T1K7</accession>
<dbReference type="Proteomes" id="UP000713596">
    <property type="component" value="Unassembled WGS sequence"/>
</dbReference>
<organism evidence="6 7">
    <name type="scientific">Candidatus Allofournierella pullistercoris</name>
    <dbReference type="NCBI Taxonomy" id="2838597"/>
    <lineage>
        <taxon>Bacteria</taxon>
        <taxon>Bacillati</taxon>
        <taxon>Bacillota</taxon>
        <taxon>Clostridia</taxon>
        <taxon>Eubacteriales</taxon>
        <taxon>Oscillospiraceae</taxon>
        <taxon>Allofournierella</taxon>
    </lineage>
</organism>
<evidence type="ECO:0000256" key="1">
    <source>
        <dbReference type="ARBA" id="ARBA00004141"/>
    </source>
</evidence>
<sequence>MPVKSKTSRPWSSQSGMSDKIFYLLNCIFLGFLALVIIYPLYFIIIAPISDPDAVLGGDVILFPVGITFSGFEAILQRSDV</sequence>